<feature type="transmembrane region" description="Helical" evidence="1">
    <location>
        <begin position="80"/>
        <end position="98"/>
    </location>
</feature>
<feature type="transmembrane region" description="Helical" evidence="1">
    <location>
        <begin position="53"/>
        <end position="73"/>
    </location>
</feature>
<organism evidence="2 3">
    <name type="scientific">Azoarcus indigens</name>
    <dbReference type="NCBI Taxonomy" id="29545"/>
    <lineage>
        <taxon>Bacteria</taxon>
        <taxon>Pseudomonadati</taxon>
        <taxon>Pseudomonadota</taxon>
        <taxon>Betaproteobacteria</taxon>
        <taxon>Rhodocyclales</taxon>
        <taxon>Zoogloeaceae</taxon>
        <taxon>Azoarcus</taxon>
    </lineage>
</organism>
<name>A0A4R6EF98_9RHOO</name>
<keyword evidence="1" id="KW-1133">Transmembrane helix</keyword>
<accession>A0A4R6EF98</accession>
<dbReference type="OrthoDB" id="9182766at2"/>
<feature type="transmembrane region" description="Helical" evidence="1">
    <location>
        <begin position="24"/>
        <end position="47"/>
    </location>
</feature>
<proteinExistence type="predicted"/>
<dbReference type="RefSeq" id="WP_133588391.1">
    <property type="nucleotide sequence ID" value="NZ_SNVV01000002.1"/>
</dbReference>
<keyword evidence="3" id="KW-1185">Reference proteome</keyword>
<evidence type="ECO:0000313" key="3">
    <source>
        <dbReference type="Proteomes" id="UP000295129"/>
    </source>
</evidence>
<evidence type="ECO:0008006" key="4">
    <source>
        <dbReference type="Google" id="ProtNLM"/>
    </source>
</evidence>
<protein>
    <recommendedName>
        <fullName evidence="4">DUF3649 domain-containing protein</fullName>
    </recommendedName>
</protein>
<evidence type="ECO:0000313" key="2">
    <source>
        <dbReference type="EMBL" id="TDN56169.1"/>
    </source>
</evidence>
<comment type="caution">
    <text evidence="2">The sequence shown here is derived from an EMBL/GenBank/DDBJ whole genome shotgun (WGS) entry which is preliminary data.</text>
</comment>
<dbReference type="AlphaFoldDB" id="A0A4R6EF98"/>
<keyword evidence="1" id="KW-0472">Membrane</keyword>
<dbReference type="EMBL" id="SNVV01000002">
    <property type="protein sequence ID" value="TDN56169.1"/>
    <property type="molecule type" value="Genomic_DNA"/>
</dbReference>
<sequence length="104" mass="10938">MSTSTHFVFFADHRPWLNVSLRSVMALFGGYGLASMVAATLAVGLPLPRPDAVMTAIMLAFLVHMLAALWVFGAATLTRAAAGLAMPAALLGLWLWLLPVGATA</sequence>
<keyword evidence="1" id="KW-0812">Transmembrane</keyword>
<dbReference type="Proteomes" id="UP000295129">
    <property type="component" value="Unassembled WGS sequence"/>
</dbReference>
<gene>
    <name evidence="2" type="ORF">C7389_102104</name>
</gene>
<evidence type="ECO:0000256" key="1">
    <source>
        <dbReference type="SAM" id="Phobius"/>
    </source>
</evidence>
<reference evidence="2 3" key="1">
    <citation type="submission" date="2019-03" db="EMBL/GenBank/DDBJ databases">
        <title>Genomic Encyclopedia of Type Strains, Phase IV (KMG-IV): sequencing the most valuable type-strain genomes for metagenomic binning, comparative biology and taxonomic classification.</title>
        <authorList>
            <person name="Goeker M."/>
        </authorList>
    </citation>
    <scope>NUCLEOTIDE SEQUENCE [LARGE SCALE GENOMIC DNA]</scope>
    <source>
        <strain evidence="2 3">DSM 12121</strain>
    </source>
</reference>